<comment type="caution">
    <text evidence="2">The sequence shown here is derived from an EMBL/GenBank/DDBJ whole genome shotgun (WGS) entry which is preliminary data.</text>
</comment>
<evidence type="ECO:0000313" key="3">
    <source>
        <dbReference type="Proteomes" id="UP001589707"/>
    </source>
</evidence>
<protein>
    <submittedName>
        <fullName evidence="2">DUF3499 domain-containing protein</fullName>
    </submittedName>
</protein>
<sequence length="111" mass="11962">MPGVRLCSKMNCNRSAAWTLTYVHADACIVIGPLSMHAQPGAHDLCSIHADRLTAPVGWQLIRLGQGEAPPERSRDDLLAIADAVREAAKPKPEPEGRAHGHLRVIGNGDR</sequence>
<dbReference type="Proteomes" id="UP001589707">
    <property type="component" value="Unassembled WGS sequence"/>
</dbReference>
<organism evidence="2 3">
    <name type="scientific">Brevibacterium otitidis</name>
    <dbReference type="NCBI Taxonomy" id="53364"/>
    <lineage>
        <taxon>Bacteria</taxon>
        <taxon>Bacillati</taxon>
        <taxon>Actinomycetota</taxon>
        <taxon>Actinomycetes</taxon>
        <taxon>Micrococcales</taxon>
        <taxon>Brevibacteriaceae</taxon>
        <taxon>Brevibacterium</taxon>
    </lineage>
</organism>
<gene>
    <name evidence="2" type="ORF">ACFFN1_07630</name>
</gene>
<accession>A0ABV5X2T8</accession>
<evidence type="ECO:0000256" key="1">
    <source>
        <dbReference type="SAM" id="MobiDB-lite"/>
    </source>
</evidence>
<reference evidence="2 3" key="1">
    <citation type="submission" date="2024-09" db="EMBL/GenBank/DDBJ databases">
        <authorList>
            <person name="Sun Q."/>
            <person name="Mori K."/>
        </authorList>
    </citation>
    <scope>NUCLEOTIDE SEQUENCE [LARGE SCALE GENOMIC DNA]</scope>
    <source>
        <strain evidence="2 3">JCM 11683</strain>
    </source>
</reference>
<evidence type="ECO:0000313" key="2">
    <source>
        <dbReference type="EMBL" id="MFB9776272.1"/>
    </source>
</evidence>
<dbReference type="InterPro" id="IPR021888">
    <property type="entry name" value="DUF3499"/>
</dbReference>
<feature type="compositionally biased region" description="Basic and acidic residues" evidence="1">
    <location>
        <begin position="87"/>
        <end position="99"/>
    </location>
</feature>
<proteinExistence type="predicted"/>
<dbReference type="Pfam" id="PF12005">
    <property type="entry name" value="DUF3499"/>
    <property type="match status" value="1"/>
</dbReference>
<name>A0ABV5X2T8_9MICO</name>
<dbReference type="EMBL" id="JBHMAU010000050">
    <property type="protein sequence ID" value="MFB9776272.1"/>
    <property type="molecule type" value="Genomic_DNA"/>
</dbReference>
<dbReference type="RefSeq" id="WP_376840086.1">
    <property type="nucleotide sequence ID" value="NZ_JBHMAU010000050.1"/>
</dbReference>
<feature type="region of interest" description="Disordered" evidence="1">
    <location>
        <begin position="87"/>
        <end position="111"/>
    </location>
</feature>
<keyword evidence="3" id="KW-1185">Reference proteome</keyword>